<dbReference type="PANTHER" id="PTHR15071">
    <property type="entry name" value="MANNOSE-6-PHOSPHATE RECEPTOR FAMILY MEMBER"/>
    <property type="match status" value="1"/>
</dbReference>
<accession>A0AAJ0LWD7</accession>
<feature type="region of interest" description="Disordered" evidence="18">
    <location>
        <begin position="119"/>
        <end position="139"/>
    </location>
</feature>
<dbReference type="GO" id="GO:0006914">
    <property type="term" value="P:autophagy"/>
    <property type="evidence" value="ECO:0007669"/>
    <property type="project" value="UniProtKB-KW"/>
</dbReference>
<feature type="transmembrane region" description="Helical" evidence="19">
    <location>
        <begin position="257"/>
        <end position="281"/>
    </location>
</feature>
<evidence type="ECO:0000256" key="6">
    <source>
        <dbReference type="ARBA" id="ARBA00013776"/>
    </source>
</evidence>
<name>A0AAJ0LWD7_9PEZI</name>
<dbReference type="GO" id="GO:0034045">
    <property type="term" value="C:phagophore assembly site membrane"/>
    <property type="evidence" value="ECO:0007669"/>
    <property type="project" value="UniProtKB-SubCell"/>
</dbReference>
<dbReference type="PROSITE" id="PS51914">
    <property type="entry name" value="MRH"/>
    <property type="match status" value="1"/>
</dbReference>
<evidence type="ECO:0000256" key="10">
    <source>
        <dbReference type="ARBA" id="ARBA00022927"/>
    </source>
</evidence>
<evidence type="ECO:0000313" key="23">
    <source>
        <dbReference type="Proteomes" id="UP001271007"/>
    </source>
</evidence>
<organism evidence="22 23">
    <name type="scientific">Extremus antarcticus</name>
    <dbReference type="NCBI Taxonomy" id="702011"/>
    <lineage>
        <taxon>Eukaryota</taxon>
        <taxon>Fungi</taxon>
        <taxon>Dikarya</taxon>
        <taxon>Ascomycota</taxon>
        <taxon>Pezizomycotina</taxon>
        <taxon>Dothideomycetes</taxon>
        <taxon>Dothideomycetidae</taxon>
        <taxon>Mycosphaerellales</taxon>
        <taxon>Extremaceae</taxon>
        <taxon>Extremus</taxon>
    </lineage>
</organism>
<dbReference type="SUPFAM" id="SSF50911">
    <property type="entry name" value="Mannose 6-phosphate receptor domain"/>
    <property type="match status" value="1"/>
</dbReference>
<evidence type="ECO:0000256" key="19">
    <source>
        <dbReference type="SAM" id="Phobius"/>
    </source>
</evidence>
<dbReference type="GO" id="GO:0000139">
    <property type="term" value="C:Golgi membrane"/>
    <property type="evidence" value="ECO:0007669"/>
    <property type="project" value="UniProtKB-SubCell"/>
</dbReference>
<dbReference type="InterPro" id="IPR009011">
    <property type="entry name" value="Man6P_isomerase_rcpt-bd_dom_sf"/>
</dbReference>
<gene>
    <name evidence="22" type="primary">ATG27</name>
    <name evidence="22" type="ORF">LTR09_001755</name>
</gene>
<keyword evidence="7" id="KW-0813">Transport</keyword>
<dbReference type="Proteomes" id="UP001271007">
    <property type="component" value="Unassembled WGS sequence"/>
</dbReference>
<evidence type="ECO:0000256" key="12">
    <source>
        <dbReference type="ARBA" id="ARBA00023006"/>
    </source>
</evidence>
<keyword evidence="15 19" id="KW-0472">Membrane</keyword>
<feature type="chain" id="PRO_5042490867" description="Autophagy-related protein 27" evidence="20">
    <location>
        <begin position="19"/>
        <end position="330"/>
    </location>
</feature>
<evidence type="ECO:0000256" key="15">
    <source>
        <dbReference type="ARBA" id="ARBA00023136"/>
    </source>
</evidence>
<feature type="region of interest" description="Disordered" evidence="18">
    <location>
        <begin position="177"/>
        <end position="211"/>
    </location>
</feature>
<feature type="signal peptide" evidence="20">
    <location>
        <begin position="1"/>
        <end position="18"/>
    </location>
</feature>
<keyword evidence="16" id="KW-1015">Disulfide bond</keyword>
<evidence type="ECO:0000313" key="22">
    <source>
        <dbReference type="EMBL" id="KAK3057571.1"/>
    </source>
</evidence>
<evidence type="ECO:0000256" key="4">
    <source>
        <dbReference type="ARBA" id="ARBA00004614"/>
    </source>
</evidence>
<keyword evidence="9 20" id="KW-0732">Signal</keyword>
<keyword evidence="10" id="KW-0653">Protein transport</keyword>
<evidence type="ECO:0000259" key="21">
    <source>
        <dbReference type="PROSITE" id="PS51914"/>
    </source>
</evidence>
<keyword evidence="23" id="KW-1185">Reference proteome</keyword>
<evidence type="ECO:0000256" key="16">
    <source>
        <dbReference type="ARBA" id="ARBA00023157"/>
    </source>
</evidence>
<dbReference type="GO" id="GO:0031966">
    <property type="term" value="C:mitochondrial membrane"/>
    <property type="evidence" value="ECO:0007669"/>
    <property type="project" value="UniProtKB-SubCell"/>
</dbReference>
<evidence type="ECO:0000256" key="7">
    <source>
        <dbReference type="ARBA" id="ARBA00022448"/>
    </source>
</evidence>
<keyword evidence="8 19" id="KW-0812">Transmembrane</keyword>
<dbReference type="AlphaFoldDB" id="A0AAJ0LWD7"/>
<evidence type="ECO:0000256" key="20">
    <source>
        <dbReference type="SAM" id="SignalP"/>
    </source>
</evidence>
<keyword evidence="13" id="KW-0333">Golgi apparatus</keyword>
<dbReference type="GO" id="GO:0030659">
    <property type="term" value="C:cytoplasmic vesicle membrane"/>
    <property type="evidence" value="ECO:0007669"/>
    <property type="project" value="UniProtKB-SubCell"/>
</dbReference>
<feature type="compositionally biased region" description="Basic and acidic residues" evidence="18">
    <location>
        <begin position="120"/>
        <end position="133"/>
    </location>
</feature>
<evidence type="ECO:0000256" key="2">
    <source>
        <dbReference type="ARBA" id="ARBA00004358"/>
    </source>
</evidence>
<comment type="caution">
    <text evidence="22">The sequence shown here is derived from an EMBL/GenBank/DDBJ whole genome shotgun (WGS) entry which is preliminary data.</text>
</comment>
<feature type="compositionally biased region" description="Acidic residues" evidence="18">
    <location>
        <begin position="198"/>
        <end position="210"/>
    </location>
</feature>
<dbReference type="PANTHER" id="PTHR15071:SF13">
    <property type="entry name" value="AUTOPHAGY-RELATED PROTEIN 27"/>
    <property type="match status" value="1"/>
</dbReference>
<dbReference type="InterPro" id="IPR018939">
    <property type="entry name" value="Autophagy-rel_prot_27"/>
</dbReference>
<dbReference type="Pfam" id="PF09451">
    <property type="entry name" value="ATG27"/>
    <property type="match status" value="1"/>
</dbReference>
<proteinExistence type="inferred from homology"/>
<evidence type="ECO:0000256" key="3">
    <source>
        <dbReference type="ARBA" id="ARBA00004472"/>
    </source>
</evidence>
<keyword evidence="17" id="KW-0968">Cytoplasmic vesicle</keyword>
<feature type="domain" description="MRH" evidence="21">
    <location>
        <begin position="21"/>
        <end position="242"/>
    </location>
</feature>
<evidence type="ECO:0000256" key="17">
    <source>
        <dbReference type="ARBA" id="ARBA00023329"/>
    </source>
</evidence>
<comment type="subcellular location">
    <subcellularLocation>
        <location evidence="2">Cytoplasmic vesicle membrane</location>
        <topology evidence="2">Single-pass type I membrane protein</topology>
    </subcellularLocation>
    <subcellularLocation>
        <location evidence="4">Golgi apparatus membrane</location>
        <topology evidence="4">Single-pass type I membrane protein</topology>
    </subcellularLocation>
    <subcellularLocation>
        <location evidence="1">Mitochondrion membrane</location>
        <topology evidence="1">Single-pass membrane protein</topology>
    </subcellularLocation>
    <subcellularLocation>
        <location evidence="3">Preautophagosomal structure membrane</location>
        <topology evidence="3">Single-pass type I membrane protein</topology>
    </subcellularLocation>
</comment>
<sequence>MPSLRHTALLLLPTLITAVTLDCNHIRDSGASWDLSKLSGPKTVHRVRWERPSIENTTFTIDICTGLPKDPKLNKDEQCASGTQVCAKEWDYHREGEGWAKGFVKKVIEIAGEFKTSHGRGMDPKVTRLKGDAGNEDDKEGLRVELHGGKYPNERSGVPQKAVIELLCDRKVSGNEGFEEEKNSIDTEGFGRMGRRDDDEDSDEPELPDLDEGKNLKFISYKKEEDTEVLRLRWKTKYACEDARGSKDPEDEKKAGWGFFTWFIIVLFLLVATYIIFGSWLNYNRYGARGWDLIPHGDAIRDIPYIVKDWGSSVVERLRGGDSRGGYSAV</sequence>
<evidence type="ECO:0000256" key="5">
    <source>
        <dbReference type="ARBA" id="ARBA00005363"/>
    </source>
</evidence>
<protein>
    <recommendedName>
        <fullName evidence="6">Autophagy-related protein 27</fullName>
    </recommendedName>
</protein>
<evidence type="ECO:0000256" key="18">
    <source>
        <dbReference type="SAM" id="MobiDB-lite"/>
    </source>
</evidence>
<dbReference type="InterPro" id="IPR044865">
    <property type="entry name" value="MRH_dom"/>
</dbReference>
<keyword evidence="11 19" id="KW-1133">Transmembrane helix</keyword>
<evidence type="ECO:0000256" key="11">
    <source>
        <dbReference type="ARBA" id="ARBA00022989"/>
    </source>
</evidence>
<dbReference type="Gene3D" id="2.70.130.10">
    <property type="entry name" value="Mannose-6-phosphate receptor binding domain"/>
    <property type="match status" value="1"/>
</dbReference>
<evidence type="ECO:0000256" key="9">
    <source>
        <dbReference type="ARBA" id="ARBA00022729"/>
    </source>
</evidence>
<keyword evidence="14" id="KW-0496">Mitochondrion</keyword>
<dbReference type="EMBL" id="JAWDJX010000003">
    <property type="protein sequence ID" value="KAK3057571.1"/>
    <property type="molecule type" value="Genomic_DNA"/>
</dbReference>
<evidence type="ECO:0000256" key="14">
    <source>
        <dbReference type="ARBA" id="ARBA00023128"/>
    </source>
</evidence>
<dbReference type="GO" id="GO:0015031">
    <property type="term" value="P:protein transport"/>
    <property type="evidence" value="ECO:0007669"/>
    <property type="project" value="UniProtKB-KW"/>
</dbReference>
<comment type="similarity">
    <text evidence="5">Belongs to the ATG27 family.</text>
</comment>
<keyword evidence="12" id="KW-0072">Autophagy</keyword>
<evidence type="ECO:0000256" key="13">
    <source>
        <dbReference type="ARBA" id="ARBA00023034"/>
    </source>
</evidence>
<evidence type="ECO:0000256" key="1">
    <source>
        <dbReference type="ARBA" id="ARBA00004304"/>
    </source>
</evidence>
<reference evidence="22" key="1">
    <citation type="submission" date="2023-04" db="EMBL/GenBank/DDBJ databases">
        <title>Black Yeasts Isolated from many extreme environments.</title>
        <authorList>
            <person name="Coleine C."/>
            <person name="Stajich J.E."/>
            <person name="Selbmann L."/>
        </authorList>
    </citation>
    <scope>NUCLEOTIDE SEQUENCE</scope>
    <source>
        <strain evidence="22">CCFEE 5312</strain>
    </source>
</reference>
<evidence type="ECO:0000256" key="8">
    <source>
        <dbReference type="ARBA" id="ARBA00022692"/>
    </source>
</evidence>